<protein>
    <recommendedName>
        <fullName evidence="4">MYCBP-associated protein</fullName>
    </recommendedName>
</protein>
<reference evidence="2 3" key="1">
    <citation type="journal article" date="2015" name="Sci. Rep.">
        <title>The genome of Leishmania panamensis: insights into genomics of the L. (Viannia) subgenus.</title>
        <authorList>
            <person name="Llanes A."/>
            <person name="Restrepo C.M."/>
            <person name="Vecchio G.D."/>
            <person name="Anguizola F.J."/>
            <person name="Lleonart R."/>
        </authorList>
    </citation>
    <scope>NUCLEOTIDE SEQUENCE [LARGE SCALE GENOMIC DNA]</scope>
    <source>
        <strain evidence="2 3">MHOM/PA/94/PSC-1</strain>
    </source>
</reference>
<name>A0A088RRB5_LEIPA</name>
<feature type="compositionally biased region" description="Acidic residues" evidence="1">
    <location>
        <begin position="521"/>
        <end position="534"/>
    </location>
</feature>
<dbReference type="OrthoDB" id="273750at2759"/>
<dbReference type="Pfam" id="PF14646">
    <property type="entry name" value="MYCBPAP"/>
    <property type="match status" value="1"/>
</dbReference>
<evidence type="ECO:0008006" key="4">
    <source>
        <dbReference type="Google" id="ProtNLM"/>
    </source>
</evidence>
<feature type="region of interest" description="Disordered" evidence="1">
    <location>
        <begin position="51"/>
        <end position="98"/>
    </location>
</feature>
<accession>A0A088RRB5</accession>
<dbReference type="eggNOG" id="ENOG502S07E">
    <property type="taxonomic scope" value="Eukaryota"/>
</dbReference>
<dbReference type="PANTHER" id="PTHR48421">
    <property type="entry name" value="MYCBP-ASSOCIATED PROTEIN"/>
    <property type="match status" value="1"/>
</dbReference>
<dbReference type="Gene3D" id="2.60.40.10">
    <property type="entry name" value="Immunoglobulins"/>
    <property type="match status" value="1"/>
</dbReference>
<keyword evidence="3" id="KW-1185">Reference proteome</keyword>
<dbReference type="RefSeq" id="XP_010699230.1">
    <property type="nucleotide sequence ID" value="XM_010700928.1"/>
</dbReference>
<dbReference type="VEuPathDB" id="TriTrypDB:LPAL13_230014500"/>
<feature type="region of interest" description="Disordered" evidence="1">
    <location>
        <begin position="512"/>
        <end position="552"/>
    </location>
</feature>
<organism evidence="2 3">
    <name type="scientific">Leishmania panamensis</name>
    <dbReference type="NCBI Taxonomy" id="5679"/>
    <lineage>
        <taxon>Eukaryota</taxon>
        <taxon>Discoba</taxon>
        <taxon>Euglenozoa</taxon>
        <taxon>Kinetoplastea</taxon>
        <taxon>Metakinetoplastina</taxon>
        <taxon>Trypanosomatida</taxon>
        <taxon>Trypanosomatidae</taxon>
        <taxon>Leishmaniinae</taxon>
        <taxon>Leishmania</taxon>
        <taxon>Leishmania guyanensis species complex</taxon>
    </lineage>
</organism>
<feature type="region of interest" description="Disordered" evidence="1">
    <location>
        <begin position="918"/>
        <end position="942"/>
    </location>
</feature>
<dbReference type="PANTHER" id="PTHR48421:SF1">
    <property type="entry name" value="MYCBP-ASSOCIATED PROTEIN"/>
    <property type="match status" value="1"/>
</dbReference>
<dbReference type="InterPro" id="IPR013783">
    <property type="entry name" value="Ig-like_fold"/>
</dbReference>
<feature type="region of interest" description="Disordered" evidence="1">
    <location>
        <begin position="286"/>
        <end position="368"/>
    </location>
</feature>
<gene>
    <name evidence="2" type="ORF">LPMP_230730</name>
</gene>
<feature type="compositionally biased region" description="Polar residues" evidence="1">
    <location>
        <begin position="312"/>
        <end position="323"/>
    </location>
</feature>
<feature type="compositionally biased region" description="Low complexity" evidence="1">
    <location>
        <begin position="69"/>
        <end position="90"/>
    </location>
</feature>
<evidence type="ECO:0000256" key="1">
    <source>
        <dbReference type="SAM" id="MobiDB-lite"/>
    </source>
</evidence>
<proteinExistence type="predicted"/>
<dbReference type="GeneID" id="22575277"/>
<dbReference type="InterPro" id="IPR032707">
    <property type="entry name" value="MYCBPAP"/>
</dbReference>
<evidence type="ECO:0000313" key="3">
    <source>
        <dbReference type="Proteomes" id="UP000063063"/>
    </source>
</evidence>
<dbReference type="VEuPathDB" id="TriTrypDB:LPMP_230730"/>
<evidence type="ECO:0000313" key="2">
    <source>
        <dbReference type="EMBL" id="AIN98523.1"/>
    </source>
</evidence>
<sequence>MKTRAGMVCRGPADAGHATTDLYDERHRQTKALARWERQKAAWMRMQTHLATTTGSSSTTGKGDNRKLSSTAATSHRSAASGSAGASPARNFTGATPAARAKREDFGILAVAQPEVIKDGSHAWEGLLRCTDTRSARRLVPIGRTSFPYQLYSEARDPTTLPEDHMIYTRVVSEGDVTAGQDTTVESHRFVDSTMQRVEQRAAAQSRVRAALTAATPDDSEIGTGSKGTYVAGQHEKGSGGVFYYEARLRHVAPYVQERLGHFLQPRAFLHVDGHPAPCASAEELEAQKHEWTAAGPSSAPPVEYYPPPPQTQLWASIPTSAAPSRLASTVKPADSMRQRKGLSTVAASRAHSHGASTPATLKNHGCRADGEDALAEEGDREMEDLLSGSVATATPSELPYDSSVGLIDSSVREKCSRTMYAAPTSPLHPLQVNKHGISLRHQQSYTAVSEDLEEVMQTSGPVMELSTRSLLFQTCPHELVQGTVTLHNTGTTTIYFSWVPVDSVEERLGQLERDSRDAAADIEEAESGEEGEEDKCKRRRQLQSDRDGTAATRITHSLAAHQRTARDSFFFLSSPMSGVVLPDEEGIFAFSVRANRVGLFQHTYELLTVPPAPERIFVRLRALVQNDGPSLEWLAAPVAEAIEAKVVLDAQRRLVQRISVDVDAIEGSALSAHIKALDGAAEAATAAERIRRRAQEEAWNLANRFTFDHIPYTAAVYDKLERLYTVVQDTCRTLGRQKNAEADEASQEPAVAVAAPSLNARVKPSGLYASLPAPVSPPKQEPAAPTTDIVETVSVSGQWDGSLLILLQLMMAVRDAPTRQTFFAAFLVLLRAARASQQCSSRSGSIECLDQETLPLPALLVRAATLLADSVQSRRAAMLERECENMLGQKLATAATPFMQAFAAASGAFAFRGAATTRDTGGASPSGSTAHRPQSVHSKKRATLTCGRSGTAAAGDHVGGAAATDVLAPAATKVTTAQRMVLDSISEEELLHFSAIQAPPKSVAALERAEKVALHAQRSLALAAERSAWIELYTALFLEAVDAACDRGPLSACAAARLAELEDIQTSSLLPIDLSTDPIIPLTTGKGGKRK</sequence>
<dbReference type="KEGG" id="lpan:LPMP_230730"/>
<dbReference type="AlphaFoldDB" id="A0A088RRB5"/>
<feature type="compositionally biased region" description="Polar residues" evidence="1">
    <location>
        <begin position="926"/>
        <end position="937"/>
    </location>
</feature>
<feature type="compositionally biased region" description="Low complexity" evidence="1">
    <location>
        <begin position="52"/>
        <end position="62"/>
    </location>
</feature>
<dbReference type="EMBL" id="CP009392">
    <property type="protein sequence ID" value="AIN98523.1"/>
    <property type="molecule type" value="Genomic_DNA"/>
</dbReference>
<dbReference type="Proteomes" id="UP000063063">
    <property type="component" value="Chromosome 23"/>
</dbReference>